<comment type="subcellular location">
    <subcellularLocation>
        <location evidence="1">Membrane</location>
    </subcellularLocation>
</comment>
<dbReference type="Gene3D" id="2.130.10.10">
    <property type="entry name" value="YVTN repeat-like/Quinoprotein amine dehydrogenase"/>
    <property type="match status" value="2"/>
</dbReference>
<dbReference type="Pfam" id="PF15902">
    <property type="entry name" value="Sortilin-Vps10"/>
    <property type="match status" value="2"/>
</dbReference>
<dbReference type="GO" id="GO:0006623">
    <property type="term" value="P:protein targeting to vacuole"/>
    <property type="evidence" value="ECO:0007669"/>
    <property type="project" value="TreeGrafter"/>
</dbReference>
<dbReference type="InterPro" id="IPR015943">
    <property type="entry name" value="WD40/YVTN_repeat-like_dom_sf"/>
</dbReference>
<keyword evidence="8" id="KW-0732">Signal</keyword>
<name>A0A9P6AL36_9AGAM</name>
<dbReference type="Gene3D" id="2.10.70.80">
    <property type="match status" value="2"/>
</dbReference>
<dbReference type="InterPro" id="IPR031777">
    <property type="entry name" value="Sortilin_C"/>
</dbReference>
<dbReference type="GO" id="GO:0005794">
    <property type="term" value="C:Golgi apparatus"/>
    <property type="evidence" value="ECO:0007669"/>
    <property type="project" value="TreeGrafter"/>
</dbReference>
<dbReference type="PANTHER" id="PTHR12106">
    <property type="entry name" value="SORTILIN RELATED"/>
    <property type="match status" value="1"/>
</dbReference>
<sequence>MAVRGLRLAVLFLLASLTSLFSIASAKPEITPFHDLPARLYYFDDTTVILYHDPVERNVYMSNDEGKSWEKVSVAEGQAVLLVEHPFDNRMAFILTEGKKHFRTSDRGKLWQTFQTKGDMILYQGTKCKFSIPWGKECEDQTYYTLDGFHFSNSSSTPTNLIFCVAFDQTASGNGKHTLSTSRLFSSSDFFQSERTIVDFGLSNPKASRGVVGLGVVSKFLVAAVKDLTNTDSSGSGDGSGSEMNLYVSLDGSTWSHAKFPHASSSKLFENAYTIVESTTHSLAVDVLSHSKSTVGTLFVSNSNGTYFVESLKDTNRNDNGFVDFEDIVGVEGVGIANIVSNAAKVDGRKEPKKMNSVITFDDGRSWTPLQAPTHDVDGKPVHCTPSTSHDSKCSLHLYGVTTPHNLGRVFSTPAPGFVMGVGSIGKHLLPYDECDTFLSDDAGLTWRMVAKGAHKYEFGDQGSVLVVVDDEDSTDFVKYSYNDGKTWETFDLGVKMRARLLTTIPDSTSQKFILLGSLSRSDASTIGARHAMVFLDFSTLGKKKCNKDTDMEKWYARTSKSKECLMGHKQWYWRRKPDANCVVGHKFDDPVEHEDNCPCDEEDYECDYNFVRQNGKCVAAGPEPIPPGVCPGEHGNEKYTGSSGYRLIPGNTCRKEGGTTLDTPVVKDCSKAQPVEGSVTHQTFGFDSAVSGHWYFKDSKAILVHLADGSVWQSSNEGYSWLEPRPGQKFLVVYMHAYSNDRAYLFQKDKVILTTDTGRLWTELPLPMPPNIMAIPVLYTHPLQSDWLIFIGSKGCSPNSNECQAVAHYSTDHGRHWVPFETYVRNCGWARDNELKIDARLILCESYRDKKGSQIMFGDFYRNRKKLFDSVVGHAKFSEYVIVGEVGEKSLDLQVSLDGQHFAKGLFPPSMQLDNHAYTVLESSTDSVFLHVTMSSHHGAEWGNLLKSNSNGTYYGLSLEYANRNERGYVDFEKMIGLDGIAVMNIVANPDQAAVSGKKDLQTRITHNDGGTWKPMVPPAVDSLGQSYKCTGVRCSLHIHGFTERIDSRATYSSPSAIGLMMAVGNVGEKLAPYVDSDTFLTRDGGFTWEEIRKDAHMYEFGDSGSLLVLANDEGPTDHVLYSIDEGLSWREYTFGSKVRVRSIVTVTAETSRKFILFGATGESKSLAIHLDFSALTHRKCVLEMNNPQNDDFELWSPSEEREEQCLFGRQVLYHRRIRDRNCYVGDQVKNSQEKVKNCACVPSDFECDFNYIRNRDGVCVLAEGATPLPVNNEEYCILNPSAEYWYERTAYREIPHSSCEGGVRLDRGAQHSCGGIRGHSALFWLSIIFLPFGITGVVGYSYYRKGGFRRGTIRLPDSSARDPFDDSGPLSTLASVPWFILGLGATLWSYISALPVWNRAIFASRQGRGYRHVPVDEDAQVLRFDDDE</sequence>
<feature type="transmembrane region" description="Helical" evidence="7">
    <location>
        <begin position="1323"/>
        <end position="1345"/>
    </location>
</feature>
<protein>
    <recommendedName>
        <fullName evidence="9">VPS10 domain-containing protein</fullName>
    </recommendedName>
</protein>
<evidence type="ECO:0000256" key="6">
    <source>
        <dbReference type="ARBA" id="ARBA00023180"/>
    </source>
</evidence>
<dbReference type="SUPFAM" id="SSF110296">
    <property type="entry name" value="Oligoxyloglucan reducing end-specific cellobiohydrolase"/>
    <property type="match status" value="2"/>
</dbReference>
<dbReference type="InterPro" id="IPR050310">
    <property type="entry name" value="VPS10-sortilin"/>
</dbReference>
<keyword evidence="6" id="KW-0325">Glycoprotein</keyword>
<evidence type="ECO:0000256" key="8">
    <source>
        <dbReference type="SAM" id="SignalP"/>
    </source>
</evidence>
<feature type="domain" description="VPS10" evidence="9">
    <location>
        <begin position="701"/>
        <end position="1320"/>
    </location>
</feature>
<keyword evidence="5 7" id="KW-0472">Membrane</keyword>
<accession>A0A9P6AL36</accession>
<evidence type="ECO:0000256" key="2">
    <source>
        <dbReference type="ARBA" id="ARBA00022692"/>
    </source>
</evidence>
<keyword evidence="3" id="KW-0677">Repeat</keyword>
<dbReference type="Proteomes" id="UP000886523">
    <property type="component" value="Unassembled WGS sequence"/>
</dbReference>
<dbReference type="Gene3D" id="3.30.60.270">
    <property type="match status" value="2"/>
</dbReference>
<dbReference type="PANTHER" id="PTHR12106:SF27">
    <property type="entry name" value="SORTILIN-RELATED RECEPTOR"/>
    <property type="match status" value="1"/>
</dbReference>
<evidence type="ECO:0000313" key="11">
    <source>
        <dbReference type="Proteomes" id="UP000886523"/>
    </source>
</evidence>
<dbReference type="GO" id="GO:0006895">
    <property type="term" value="P:Golgi to endosome transport"/>
    <property type="evidence" value="ECO:0007669"/>
    <property type="project" value="TreeGrafter"/>
</dbReference>
<feature type="chain" id="PRO_5040423276" description="VPS10 domain-containing protein" evidence="8">
    <location>
        <begin position="27"/>
        <end position="1430"/>
    </location>
</feature>
<dbReference type="InterPro" id="IPR031778">
    <property type="entry name" value="Sortilin_N"/>
</dbReference>
<dbReference type="OrthoDB" id="443634at2759"/>
<dbReference type="GO" id="GO:0005829">
    <property type="term" value="C:cytosol"/>
    <property type="evidence" value="ECO:0007669"/>
    <property type="project" value="GOC"/>
</dbReference>
<evidence type="ECO:0000313" key="10">
    <source>
        <dbReference type="EMBL" id="KAF9507748.1"/>
    </source>
</evidence>
<dbReference type="EMBL" id="MU129073">
    <property type="protein sequence ID" value="KAF9507748.1"/>
    <property type="molecule type" value="Genomic_DNA"/>
</dbReference>
<evidence type="ECO:0000256" key="5">
    <source>
        <dbReference type="ARBA" id="ARBA00023136"/>
    </source>
</evidence>
<proteinExistence type="predicted"/>
<organism evidence="10 11">
    <name type="scientific">Hydnum rufescens UP504</name>
    <dbReference type="NCBI Taxonomy" id="1448309"/>
    <lineage>
        <taxon>Eukaryota</taxon>
        <taxon>Fungi</taxon>
        <taxon>Dikarya</taxon>
        <taxon>Basidiomycota</taxon>
        <taxon>Agaricomycotina</taxon>
        <taxon>Agaricomycetes</taxon>
        <taxon>Cantharellales</taxon>
        <taxon>Hydnaceae</taxon>
        <taxon>Hydnum</taxon>
    </lineage>
</organism>
<dbReference type="GO" id="GO:0016020">
    <property type="term" value="C:membrane"/>
    <property type="evidence" value="ECO:0007669"/>
    <property type="project" value="UniProtKB-SubCell"/>
</dbReference>
<comment type="caution">
    <text evidence="10">The sequence shown here is derived from an EMBL/GenBank/DDBJ whole genome shotgun (WGS) entry which is preliminary data.</text>
</comment>
<keyword evidence="2 7" id="KW-0812">Transmembrane</keyword>
<evidence type="ECO:0000256" key="7">
    <source>
        <dbReference type="SAM" id="Phobius"/>
    </source>
</evidence>
<evidence type="ECO:0000256" key="1">
    <source>
        <dbReference type="ARBA" id="ARBA00004370"/>
    </source>
</evidence>
<dbReference type="CDD" id="cd15482">
    <property type="entry name" value="Sialidase_non-viral"/>
    <property type="match status" value="1"/>
</dbReference>
<evidence type="ECO:0000256" key="3">
    <source>
        <dbReference type="ARBA" id="ARBA00022737"/>
    </source>
</evidence>
<dbReference type="SMART" id="SM00602">
    <property type="entry name" value="VPS10"/>
    <property type="match status" value="2"/>
</dbReference>
<dbReference type="GO" id="GO:0006896">
    <property type="term" value="P:Golgi to vacuole transport"/>
    <property type="evidence" value="ECO:0007669"/>
    <property type="project" value="TreeGrafter"/>
</dbReference>
<dbReference type="Pfam" id="PF15901">
    <property type="entry name" value="Sortilin_C"/>
    <property type="match status" value="2"/>
</dbReference>
<keyword evidence="11" id="KW-1185">Reference proteome</keyword>
<feature type="signal peptide" evidence="8">
    <location>
        <begin position="1"/>
        <end position="26"/>
    </location>
</feature>
<keyword evidence="4 7" id="KW-1133">Transmembrane helix</keyword>
<dbReference type="InterPro" id="IPR006581">
    <property type="entry name" value="VPS10"/>
</dbReference>
<dbReference type="FunFam" id="3.30.60.270:FF:000005">
    <property type="entry name" value="Sortilin"/>
    <property type="match status" value="2"/>
</dbReference>
<evidence type="ECO:0000256" key="4">
    <source>
        <dbReference type="ARBA" id="ARBA00022989"/>
    </source>
</evidence>
<reference evidence="10" key="1">
    <citation type="journal article" date="2020" name="Nat. Commun.">
        <title>Large-scale genome sequencing of mycorrhizal fungi provides insights into the early evolution of symbiotic traits.</title>
        <authorList>
            <person name="Miyauchi S."/>
            <person name="Kiss E."/>
            <person name="Kuo A."/>
            <person name="Drula E."/>
            <person name="Kohler A."/>
            <person name="Sanchez-Garcia M."/>
            <person name="Morin E."/>
            <person name="Andreopoulos B."/>
            <person name="Barry K.W."/>
            <person name="Bonito G."/>
            <person name="Buee M."/>
            <person name="Carver A."/>
            <person name="Chen C."/>
            <person name="Cichocki N."/>
            <person name="Clum A."/>
            <person name="Culley D."/>
            <person name="Crous P.W."/>
            <person name="Fauchery L."/>
            <person name="Girlanda M."/>
            <person name="Hayes R.D."/>
            <person name="Keri Z."/>
            <person name="LaButti K."/>
            <person name="Lipzen A."/>
            <person name="Lombard V."/>
            <person name="Magnuson J."/>
            <person name="Maillard F."/>
            <person name="Murat C."/>
            <person name="Nolan M."/>
            <person name="Ohm R.A."/>
            <person name="Pangilinan J."/>
            <person name="Pereira M.F."/>
            <person name="Perotto S."/>
            <person name="Peter M."/>
            <person name="Pfister S."/>
            <person name="Riley R."/>
            <person name="Sitrit Y."/>
            <person name="Stielow J.B."/>
            <person name="Szollosi G."/>
            <person name="Zifcakova L."/>
            <person name="Stursova M."/>
            <person name="Spatafora J.W."/>
            <person name="Tedersoo L."/>
            <person name="Vaario L.M."/>
            <person name="Yamada A."/>
            <person name="Yan M."/>
            <person name="Wang P."/>
            <person name="Xu J."/>
            <person name="Bruns T."/>
            <person name="Baldrian P."/>
            <person name="Vilgalys R."/>
            <person name="Dunand C."/>
            <person name="Henrissat B."/>
            <person name="Grigoriev I.V."/>
            <person name="Hibbett D."/>
            <person name="Nagy L.G."/>
            <person name="Martin F.M."/>
        </authorList>
    </citation>
    <scope>NUCLEOTIDE SEQUENCE</scope>
    <source>
        <strain evidence="10">UP504</strain>
    </source>
</reference>
<gene>
    <name evidence="10" type="ORF">BS47DRAFT_1419337</name>
</gene>
<feature type="domain" description="VPS10" evidence="9">
    <location>
        <begin position="46"/>
        <end position="675"/>
    </location>
</feature>
<evidence type="ECO:0000259" key="9">
    <source>
        <dbReference type="SMART" id="SM00602"/>
    </source>
</evidence>